<dbReference type="GO" id="GO:0003735">
    <property type="term" value="F:structural constituent of ribosome"/>
    <property type="evidence" value="ECO:0007669"/>
    <property type="project" value="TreeGrafter"/>
</dbReference>
<feature type="domain" description="RNA-binding S4" evidence="8">
    <location>
        <begin position="90"/>
        <end position="154"/>
    </location>
</feature>
<dbReference type="GO" id="GO:0042274">
    <property type="term" value="P:ribosomal small subunit biogenesis"/>
    <property type="evidence" value="ECO:0007669"/>
    <property type="project" value="TreeGrafter"/>
</dbReference>
<name>A0A1H3RTF2_9ACTN</name>
<dbReference type="PROSITE" id="PS50889">
    <property type="entry name" value="S4"/>
    <property type="match status" value="1"/>
</dbReference>
<keyword evidence="2" id="KW-0699">rRNA-binding</keyword>
<dbReference type="STRING" id="405436.SAMN05444365_10963"/>
<dbReference type="SMART" id="SM00363">
    <property type="entry name" value="S4"/>
    <property type="match status" value="1"/>
</dbReference>
<dbReference type="PANTHER" id="PTHR11831">
    <property type="entry name" value="30S 40S RIBOSOMAL PROTEIN"/>
    <property type="match status" value="1"/>
</dbReference>
<organism evidence="9 10">
    <name type="scientific">Micromonospora pattaloongensis</name>
    <dbReference type="NCBI Taxonomy" id="405436"/>
    <lineage>
        <taxon>Bacteria</taxon>
        <taxon>Bacillati</taxon>
        <taxon>Actinomycetota</taxon>
        <taxon>Actinomycetes</taxon>
        <taxon>Micromonosporales</taxon>
        <taxon>Micromonosporaceae</taxon>
        <taxon>Micromonospora</taxon>
    </lineage>
</organism>
<dbReference type="Gene3D" id="1.10.1050.10">
    <property type="entry name" value="Ribosomal Protein S4 Delta 41, Chain A, domain 1"/>
    <property type="match status" value="1"/>
</dbReference>
<dbReference type="Proteomes" id="UP000242415">
    <property type="component" value="Unassembled WGS sequence"/>
</dbReference>
<dbReference type="GO" id="GO:0019843">
    <property type="term" value="F:rRNA binding"/>
    <property type="evidence" value="ECO:0007669"/>
    <property type="project" value="UniProtKB-KW"/>
</dbReference>
<dbReference type="AlphaFoldDB" id="A0A1H3RTF2"/>
<protein>
    <recommendedName>
        <fullName evidence="6">Small ribosomal subunit protein uS4</fullName>
    </recommendedName>
</protein>
<evidence type="ECO:0000313" key="10">
    <source>
        <dbReference type="Proteomes" id="UP000242415"/>
    </source>
</evidence>
<dbReference type="InterPro" id="IPR002942">
    <property type="entry name" value="S4_RNA-bd"/>
</dbReference>
<evidence type="ECO:0000256" key="6">
    <source>
        <dbReference type="ARBA" id="ARBA00035254"/>
    </source>
</evidence>
<keyword evidence="10" id="KW-1185">Reference proteome</keyword>
<evidence type="ECO:0000256" key="4">
    <source>
        <dbReference type="ARBA" id="ARBA00022980"/>
    </source>
</evidence>
<keyword evidence="3 7" id="KW-0694">RNA-binding</keyword>
<dbReference type="PANTHER" id="PTHR11831:SF4">
    <property type="entry name" value="SMALL RIBOSOMAL SUBUNIT PROTEIN US4M"/>
    <property type="match status" value="1"/>
</dbReference>
<dbReference type="EMBL" id="FNPH01000009">
    <property type="protein sequence ID" value="SDZ28880.1"/>
    <property type="molecule type" value="Genomic_DNA"/>
</dbReference>
<keyword evidence="4 9" id="KW-0689">Ribosomal protein</keyword>
<evidence type="ECO:0000313" key="9">
    <source>
        <dbReference type="EMBL" id="SDZ28880.1"/>
    </source>
</evidence>
<dbReference type="Gene3D" id="3.10.290.10">
    <property type="entry name" value="RNA-binding S4 domain"/>
    <property type="match status" value="1"/>
</dbReference>
<evidence type="ECO:0000256" key="1">
    <source>
        <dbReference type="ARBA" id="ARBA00007465"/>
    </source>
</evidence>
<evidence type="ECO:0000256" key="3">
    <source>
        <dbReference type="ARBA" id="ARBA00022884"/>
    </source>
</evidence>
<dbReference type="NCBIfam" id="NF003717">
    <property type="entry name" value="PRK05327.1"/>
    <property type="match status" value="1"/>
</dbReference>
<reference evidence="10" key="1">
    <citation type="submission" date="2016-10" db="EMBL/GenBank/DDBJ databases">
        <authorList>
            <person name="Varghese N."/>
            <person name="Submissions S."/>
        </authorList>
    </citation>
    <scope>NUCLEOTIDE SEQUENCE [LARGE SCALE GENOMIC DNA]</scope>
    <source>
        <strain evidence="10">DSM 45245</strain>
    </source>
</reference>
<dbReference type="GO" id="GO:0015935">
    <property type="term" value="C:small ribosomal subunit"/>
    <property type="evidence" value="ECO:0007669"/>
    <property type="project" value="TreeGrafter"/>
</dbReference>
<sequence>MASHSRLRLSRLLGVQLRRKCTWYLHRRQGPPGVRRRLRRNPPAPRLRLRDHRLLRDQYDVRGRQLGRVLADAAQRGGQLADRVADQLEQRLDALVWRAGLAPTVRVARQLISHNSFTVDGTKIARPSFLVRPGQIVAVRRARRHKRPFTLALRLLSGRTVPPPYLEVHPAELRAMLTRAPRHDEVPALRDLRLTPTAARR</sequence>
<dbReference type="CDD" id="cd00165">
    <property type="entry name" value="S4"/>
    <property type="match status" value="1"/>
</dbReference>
<evidence type="ECO:0000259" key="8">
    <source>
        <dbReference type="SMART" id="SM00363"/>
    </source>
</evidence>
<evidence type="ECO:0000256" key="7">
    <source>
        <dbReference type="PROSITE-ProRule" id="PRU00182"/>
    </source>
</evidence>
<dbReference type="FunFam" id="3.10.290.10:FF:000001">
    <property type="entry name" value="30S ribosomal protein S4"/>
    <property type="match status" value="1"/>
</dbReference>
<gene>
    <name evidence="9" type="ORF">SAMN05444365_10963</name>
</gene>
<dbReference type="InterPro" id="IPR036986">
    <property type="entry name" value="S4_RNA-bd_sf"/>
</dbReference>
<dbReference type="SUPFAM" id="SSF55174">
    <property type="entry name" value="Alpha-L RNA-binding motif"/>
    <property type="match status" value="1"/>
</dbReference>
<dbReference type="RefSeq" id="WP_175543724.1">
    <property type="nucleotide sequence ID" value="NZ_FNPH01000009.1"/>
</dbReference>
<comment type="similarity">
    <text evidence="1">Belongs to the universal ribosomal protein uS4 family.</text>
</comment>
<evidence type="ECO:0000256" key="5">
    <source>
        <dbReference type="ARBA" id="ARBA00023274"/>
    </source>
</evidence>
<keyword evidence="5" id="KW-0687">Ribonucleoprotein</keyword>
<proteinExistence type="inferred from homology"/>
<dbReference type="Pfam" id="PF01479">
    <property type="entry name" value="S4"/>
    <property type="match status" value="1"/>
</dbReference>
<accession>A0A1H3RTF2</accession>
<evidence type="ECO:0000256" key="2">
    <source>
        <dbReference type="ARBA" id="ARBA00022730"/>
    </source>
</evidence>
<dbReference type="InterPro" id="IPR022801">
    <property type="entry name" value="Ribosomal_uS4"/>
</dbReference>